<organism evidence="2 3">
    <name type="scientific">Abeliophyllum distichum</name>
    <dbReference type="NCBI Taxonomy" id="126358"/>
    <lineage>
        <taxon>Eukaryota</taxon>
        <taxon>Viridiplantae</taxon>
        <taxon>Streptophyta</taxon>
        <taxon>Embryophyta</taxon>
        <taxon>Tracheophyta</taxon>
        <taxon>Spermatophyta</taxon>
        <taxon>Magnoliopsida</taxon>
        <taxon>eudicotyledons</taxon>
        <taxon>Gunneridae</taxon>
        <taxon>Pentapetalae</taxon>
        <taxon>asterids</taxon>
        <taxon>lamiids</taxon>
        <taxon>Lamiales</taxon>
        <taxon>Oleaceae</taxon>
        <taxon>Forsythieae</taxon>
        <taxon>Abeliophyllum</taxon>
    </lineage>
</organism>
<sequence>MAESDPGQTSSLVGLDPCSVVPLLLRSRHQLPFSNPPTLREEKMQRNEGAPSAAASSVQNTLDELELMKRRLVELEAKKKNILEEYITDQHSSFSKDILAKPLLEKLKIP</sequence>
<evidence type="ECO:0000313" key="2">
    <source>
        <dbReference type="EMBL" id="KAL2510905.1"/>
    </source>
</evidence>
<evidence type="ECO:0000256" key="1">
    <source>
        <dbReference type="SAM" id="MobiDB-lite"/>
    </source>
</evidence>
<dbReference type="AlphaFoldDB" id="A0ABD1TEC3"/>
<protein>
    <submittedName>
        <fullName evidence="2">Uncharacterized protein</fullName>
    </submittedName>
</protein>
<reference evidence="3" key="1">
    <citation type="submission" date="2024-07" db="EMBL/GenBank/DDBJ databases">
        <title>Two chromosome-level genome assemblies of Korean endemic species Abeliophyllum distichum and Forsythia ovata (Oleaceae).</title>
        <authorList>
            <person name="Jang H."/>
        </authorList>
    </citation>
    <scope>NUCLEOTIDE SEQUENCE [LARGE SCALE GENOMIC DNA]</scope>
</reference>
<dbReference type="EMBL" id="JBFOLK010000005">
    <property type="protein sequence ID" value="KAL2510905.1"/>
    <property type="molecule type" value="Genomic_DNA"/>
</dbReference>
<proteinExistence type="predicted"/>
<evidence type="ECO:0000313" key="3">
    <source>
        <dbReference type="Proteomes" id="UP001604336"/>
    </source>
</evidence>
<dbReference type="Proteomes" id="UP001604336">
    <property type="component" value="Unassembled WGS sequence"/>
</dbReference>
<gene>
    <name evidence="2" type="ORF">Adt_16505</name>
</gene>
<feature type="region of interest" description="Disordered" evidence="1">
    <location>
        <begin position="30"/>
        <end position="59"/>
    </location>
</feature>
<comment type="caution">
    <text evidence="2">The sequence shown here is derived from an EMBL/GenBank/DDBJ whole genome shotgun (WGS) entry which is preliminary data.</text>
</comment>
<accession>A0ABD1TEC3</accession>
<keyword evidence="3" id="KW-1185">Reference proteome</keyword>
<name>A0ABD1TEC3_9LAMI</name>